<evidence type="ECO:0000256" key="1">
    <source>
        <dbReference type="ARBA" id="ARBA00000815"/>
    </source>
</evidence>
<evidence type="ECO:0000313" key="3">
    <source>
        <dbReference type="Proteomes" id="UP000887565"/>
    </source>
</evidence>
<dbReference type="InterPro" id="IPR006179">
    <property type="entry name" value="5_nucleotidase/apyrase"/>
</dbReference>
<protein>
    <recommendedName>
        <fullName evidence="2">5'-nucleotidase</fullName>
        <ecNumber evidence="2">3.1.3.5</ecNumber>
    </recommendedName>
</protein>
<dbReference type="PANTHER" id="PTHR11575:SF24">
    <property type="entry name" value="5'-NUCLEOTIDASE"/>
    <property type="match status" value="1"/>
</dbReference>
<name>A0A915JNI8_ROMCU</name>
<reference evidence="4" key="1">
    <citation type="submission" date="2022-11" db="UniProtKB">
        <authorList>
            <consortium name="WormBaseParasite"/>
        </authorList>
    </citation>
    <scope>IDENTIFICATION</scope>
</reference>
<proteinExistence type="predicted"/>
<dbReference type="GO" id="GO:0008253">
    <property type="term" value="F:5'-nucleotidase activity"/>
    <property type="evidence" value="ECO:0007669"/>
    <property type="project" value="UniProtKB-EC"/>
</dbReference>
<keyword evidence="3" id="KW-1185">Reference proteome</keyword>
<dbReference type="EC" id="3.1.3.5" evidence="2"/>
<dbReference type="GO" id="GO:0046872">
    <property type="term" value="F:metal ion binding"/>
    <property type="evidence" value="ECO:0007669"/>
    <property type="project" value="InterPro"/>
</dbReference>
<dbReference type="Proteomes" id="UP000887565">
    <property type="component" value="Unplaced"/>
</dbReference>
<dbReference type="PROSITE" id="PS00785">
    <property type="entry name" value="5_NUCLEOTIDASE_1"/>
    <property type="match status" value="1"/>
</dbReference>
<evidence type="ECO:0000313" key="4">
    <source>
        <dbReference type="WBParaSite" id="nRc.2.0.1.t27809-RA"/>
    </source>
</evidence>
<evidence type="ECO:0000256" key="2">
    <source>
        <dbReference type="ARBA" id="ARBA00012643"/>
    </source>
</evidence>
<comment type="catalytic activity">
    <reaction evidence="1">
        <text>a ribonucleoside 5'-phosphate + H2O = a ribonucleoside + phosphate</text>
        <dbReference type="Rhea" id="RHEA:12484"/>
        <dbReference type="ChEBI" id="CHEBI:15377"/>
        <dbReference type="ChEBI" id="CHEBI:18254"/>
        <dbReference type="ChEBI" id="CHEBI:43474"/>
        <dbReference type="ChEBI" id="CHEBI:58043"/>
        <dbReference type="EC" id="3.1.3.5"/>
    </reaction>
</comment>
<dbReference type="GO" id="GO:0000166">
    <property type="term" value="F:nucleotide binding"/>
    <property type="evidence" value="ECO:0007669"/>
    <property type="project" value="InterPro"/>
</dbReference>
<dbReference type="PANTHER" id="PTHR11575">
    <property type="entry name" value="5'-NUCLEOTIDASE-RELATED"/>
    <property type="match status" value="1"/>
</dbReference>
<organism evidence="3 4">
    <name type="scientific">Romanomermis culicivorax</name>
    <name type="common">Nematode worm</name>
    <dbReference type="NCBI Taxonomy" id="13658"/>
    <lineage>
        <taxon>Eukaryota</taxon>
        <taxon>Metazoa</taxon>
        <taxon>Ecdysozoa</taxon>
        <taxon>Nematoda</taxon>
        <taxon>Enoplea</taxon>
        <taxon>Dorylaimia</taxon>
        <taxon>Mermithida</taxon>
        <taxon>Mermithoidea</taxon>
        <taxon>Mermithidae</taxon>
        <taxon>Romanomermis</taxon>
    </lineage>
</organism>
<dbReference type="WBParaSite" id="nRc.2.0.1.t27809-RA">
    <property type="protein sequence ID" value="nRc.2.0.1.t27809-RA"/>
    <property type="gene ID" value="nRc.2.0.1.g27809"/>
</dbReference>
<sequence>MQDMQILSKLQQNCWIRETTDKCIELLCDVPRKGAPIMFHLILILLCPLILVQKGWSLNITILHTNDVHARFVPYDHRMRLCSSRTDPTKCYGGAARRATAIKNIRSSYKNVILLDGGDQFQRSYATANLVEKGGRIRRTKQNAGLKEYKVPRTTKCQGLHYEPQNPWTKLDASPTPLLKRIREKSNKDKKHRWTEQAVLKVAHQFPKRKVDEITKDNGVGRLQYVRNQKENCVQDALD</sequence>
<dbReference type="SUPFAM" id="SSF56300">
    <property type="entry name" value="Metallo-dependent phosphatases"/>
    <property type="match status" value="1"/>
</dbReference>
<dbReference type="Gene3D" id="3.60.21.10">
    <property type="match status" value="1"/>
</dbReference>
<dbReference type="InterPro" id="IPR006146">
    <property type="entry name" value="5'-Nucleotdase_CS"/>
</dbReference>
<accession>A0A915JNI8</accession>
<dbReference type="GO" id="GO:0009166">
    <property type="term" value="P:nucleotide catabolic process"/>
    <property type="evidence" value="ECO:0007669"/>
    <property type="project" value="InterPro"/>
</dbReference>
<dbReference type="AlphaFoldDB" id="A0A915JNI8"/>
<dbReference type="InterPro" id="IPR029052">
    <property type="entry name" value="Metallo-depent_PP-like"/>
</dbReference>